<dbReference type="SUPFAM" id="SSF53474">
    <property type="entry name" value="alpha/beta-Hydrolases"/>
    <property type="match status" value="1"/>
</dbReference>
<keyword evidence="1" id="KW-1133">Transmembrane helix</keyword>
<dbReference type="InterPro" id="IPR029058">
    <property type="entry name" value="AB_hydrolase_fold"/>
</dbReference>
<dbReference type="Proteomes" id="UP001221546">
    <property type="component" value="Chromosome"/>
</dbReference>
<sequence>MSASRPILITVHGIRTFGEWQERLKSLVQDANPNIDVKSYRYGYFSVIAFLIPIFRWLAVRSFRNRLREIIQENPGSPITIVCHSFGTHLVAHALCGIKPDDLPVIPALILSGSVLRSNFNWRRLRATGKLKLVVNDCGTNDGILVLSQMLVLLTGMAGRVGFYGFTDDFIVNRYFAGGHSHYFRPVGNDPDSFMREWWVPIAALAQAPKPAGALSLGGALQGILHAFMRIADPLKGGLYFGLIAILVFFGYVQPRRETALEEGRRQYQAAAGQVGSDRLVSDAVASLARLINAGTFTTERDVARISDVARFGLQRLLTATEVLSTFPAGSIFRWSGGIYFKGDRILRLDVPPPLFQFRYSDAGVSVLITEKVVEVVDQERKERQIEFIVFDLKHATVLMRVPINHDGRTSREFVVRPLRADRNRILIEFAVREIEGDDSTTYYVGIDLARRTARTSAIGEDIDLRFHSNCQNLAWFDDDDDDAKKTISIAPLSYLFEDAIERRTVPRHEDTSKSYSDDLHEDCGTTLEVLGVSRLQFPRSVPEQKLFQIVQAARTENEAAEDNCTPERNLGTDTRVVKDMTSLDFTSMSLINGTSTSLEQAKSDIQDTGCPQIFSGSKGKQYLATAIAVGQWMYGRVICEMIDERRVGRCGIYPFASEGGGSIWKSAAGDLAVLGDARTETNPGGFTIVELASGTQLAPNDIPPGNIFAAAVDSERHAVMVISDVEGYPGAAEVSAYRLEADKVKLTGRRTFEAAYDGVPTHERASTNKNDAARPRLVLTSGAFILSMMPDTLIALDVPKPASWLDQAAGTISSWFVKRQVLPDASIPLRWSVQQLDLGDTVAELTGRSGSRILIAQVGSKIRLYSALDGEALTPRIDLAQLNPSCVGRLLLAVIEADESLAFTLEGCRLRRAAPAAAELVPHLVYNLDPYFEIDGVKSNE</sequence>
<dbReference type="EMBL" id="CP121646">
    <property type="protein sequence ID" value="WFU62476.1"/>
    <property type="molecule type" value="Genomic_DNA"/>
</dbReference>
<evidence type="ECO:0000256" key="1">
    <source>
        <dbReference type="SAM" id="Phobius"/>
    </source>
</evidence>
<protein>
    <recommendedName>
        <fullName evidence="4">Alpha/beta hydrolase</fullName>
    </recommendedName>
</protein>
<organism evidence="2 3">
    <name type="scientific">Bradyrhizobium brasilense</name>
    <dbReference type="NCBI Taxonomy" id="1419277"/>
    <lineage>
        <taxon>Bacteria</taxon>
        <taxon>Pseudomonadati</taxon>
        <taxon>Pseudomonadota</taxon>
        <taxon>Alphaproteobacteria</taxon>
        <taxon>Hyphomicrobiales</taxon>
        <taxon>Nitrobacteraceae</taxon>
        <taxon>Bradyrhizobium</taxon>
    </lineage>
</organism>
<feature type="transmembrane region" description="Helical" evidence="1">
    <location>
        <begin position="237"/>
        <end position="253"/>
    </location>
</feature>
<reference evidence="2 3" key="1">
    <citation type="submission" date="2023-04" db="EMBL/GenBank/DDBJ databases">
        <title>Australian commercial rhizobial inoculants.</title>
        <authorList>
            <person name="Kohlmeier M.G."/>
            <person name="O'Hara G.W."/>
            <person name="Colombi E."/>
            <person name="Ramsay J.P."/>
            <person name="Terpolilli J."/>
        </authorList>
    </citation>
    <scope>NUCLEOTIDE SEQUENCE [LARGE SCALE GENOMIC DNA]</scope>
    <source>
        <strain evidence="2 3">CB627</strain>
    </source>
</reference>
<accession>A0ABY8JDE9</accession>
<keyword evidence="1" id="KW-0472">Membrane</keyword>
<evidence type="ECO:0008006" key="4">
    <source>
        <dbReference type="Google" id="ProtNLM"/>
    </source>
</evidence>
<name>A0ABY8JDE9_9BRAD</name>
<proteinExistence type="predicted"/>
<dbReference type="RefSeq" id="WP_310885149.1">
    <property type="nucleotide sequence ID" value="NZ_CP121646.1"/>
</dbReference>
<feature type="transmembrane region" description="Helical" evidence="1">
    <location>
        <begin position="42"/>
        <end position="59"/>
    </location>
</feature>
<evidence type="ECO:0000313" key="2">
    <source>
        <dbReference type="EMBL" id="WFU62476.1"/>
    </source>
</evidence>
<keyword evidence="1" id="KW-0812">Transmembrane</keyword>
<gene>
    <name evidence="2" type="ORF">QA636_34085</name>
</gene>
<evidence type="ECO:0000313" key="3">
    <source>
        <dbReference type="Proteomes" id="UP001221546"/>
    </source>
</evidence>
<keyword evidence="3" id="KW-1185">Reference proteome</keyword>